<keyword evidence="4" id="KW-1185">Reference proteome</keyword>
<name>A0A5C6DNI2_9BACT</name>
<organism evidence="3 4">
    <name type="scientific">Novipirellula artificiosorum</name>
    <dbReference type="NCBI Taxonomy" id="2528016"/>
    <lineage>
        <taxon>Bacteria</taxon>
        <taxon>Pseudomonadati</taxon>
        <taxon>Planctomycetota</taxon>
        <taxon>Planctomycetia</taxon>
        <taxon>Pirellulales</taxon>
        <taxon>Pirellulaceae</taxon>
        <taxon>Novipirellula</taxon>
    </lineage>
</organism>
<evidence type="ECO:0000256" key="1">
    <source>
        <dbReference type="SAM" id="MobiDB-lite"/>
    </source>
</evidence>
<dbReference type="RefSeq" id="WP_146527847.1">
    <property type="nucleotide sequence ID" value="NZ_SJPV01000005.1"/>
</dbReference>
<comment type="caution">
    <text evidence="3">The sequence shown here is derived from an EMBL/GenBank/DDBJ whole genome shotgun (WGS) entry which is preliminary data.</text>
</comment>
<feature type="signal peptide" evidence="2">
    <location>
        <begin position="1"/>
        <end position="20"/>
    </location>
</feature>
<evidence type="ECO:0000313" key="4">
    <source>
        <dbReference type="Proteomes" id="UP000319143"/>
    </source>
</evidence>
<protein>
    <submittedName>
        <fullName evidence="3">Uncharacterized protein</fullName>
    </submittedName>
</protein>
<accession>A0A5C6DNI2</accession>
<reference evidence="3 4" key="1">
    <citation type="submission" date="2019-02" db="EMBL/GenBank/DDBJ databases">
        <title>Deep-cultivation of Planctomycetes and their phenomic and genomic characterization uncovers novel biology.</title>
        <authorList>
            <person name="Wiegand S."/>
            <person name="Jogler M."/>
            <person name="Boedeker C."/>
            <person name="Pinto D."/>
            <person name="Vollmers J."/>
            <person name="Rivas-Marin E."/>
            <person name="Kohn T."/>
            <person name="Peeters S.H."/>
            <person name="Heuer A."/>
            <person name="Rast P."/>
            <person name="Oberbeckmann S."/>
            <person name="Bunk B."/>
            <person name="Jeske O."/>
            <person name="Meyerdierks A."/>
            <person name="Storesund J.E."/>
            <person name="Kallscheuer N."/>
            <person name="Luecker S."/>
            <person name="Lage O.M."/>
            <person name="Pohl T."/>
            <person name="Merkel B.J."/>
            <person name="Hornburger P."/>
            <person name="Mueller R.-W."/>
            <person name="Bruemmer F."/>
            <person name="Labrenz M."/>
            <person name="Spormann A.M."/>
            <person name="Op Den Camp H."/>
            <person name="Overmann J."/>
            <person name="Amann R."/>
            <person name="Jetten M.S.M."/>
            <person name="Mascher T."/>
            <person name="Medema M.H."/>
            <person name="Devos D.P."/>
            <person name="Kaster A.-K."/>
            <person name="Ovreas L."/>
            <person name="Rohde M."/>
            <person name="Galperin M.Y."/>
            <person name="Jogler C."/>
        </authorList>
    </citation>
    <scope>NUCLEOTIDE SEQUENCE [LARGE SCALE GENOMIC DNA]</scope>
    <source>
        <strain evidence="3 4">Poly41</strain>
    </source>
</reference>
<dbReference type="OrthoDB" id="9801455at2"/>
<keyword evidence="2" id="KW-0732">Signal</keyword>
<proteinExistence type="predicted"/>
<gene>
    <name evidence="3" type="ORF">Poly41_35580</name>
</gene>
<feature type="region of interest" description="Disordered" evidence="1">
    <location>
        <begin position="20"/>
        <end position="55"/>
    </location>
</feature>
<evidence type="ECO:0000256" key="2">
    <source>
        <dbReference type="SAM" id="SignalP"/>
    </source>
</evidence>
<feature type="chain" id="PRO_5023113890" evidence="2">
    <location>
        <begin position="21"/>
        <end position="55"/>
    </location>
</feature>
<dbReference type="Proteomes" id="UP000319143">
    <property type="component" value="Unassembled WGS sequence"/>
</dbReference>
<sequence precursor="true">MRTIILPVLITMLTVSTNQAQQTGSWGDQGDGTYRNPVLESNYPDNDVIGVGDTF</sequence>
<dbReference type="AlphaFoldDB" id="A0A5C6DNI2"/>
<dbReference type="EMBL" id="SJPV01000005">
    <property type="protein sequence ID" value="TWU37427.1"/>
    <property type="molecule type" value="Genomic_DNA"/>
</dbReference>
<evidence type="ECO:0000313" key="3">
    <source>
        <dbReference type="EMBL" id="TWU37427.1"/>
    </source>
</evidence>